<dbReference type="InterPro" id="IPR054765">
    <property type="entry name" value="SLBB_dom"/>
</dbReference>
<evidence type="ECO:0000256" key="8">
    <source>
        <dbReference type="ARBA" id="ARBA00023047"/>
    </source>
</evidence>
<feature type="domain" description="Polysaccharide export protein N-terminal" evidence="16">
    <location>
        <begin position="21"/>
        <end position="94"/>
    </location>
</feature>
<keyword evidence="13" id="KW-0998">Cell outer membrane</keyword>
<evidence type="ECO:0000256" key="9">
    <source>
        <dbReference type="ARBA" id="ARBA00023065"/>
    </source>
</evidence>
<comment type="subcellular location">
    <subcellularLocation>
        <location evidence="1">Cell outer membrane</location>
        <topology evidence="1">Multi-pass membrane protein</topology>
    </subcellularLocation>
</comment>
<keyword evidence="8" id="KW-0625">Polysaccharide transport</keyword>
<dbReference type="InterPro" id="IPR049712">
    <property type="entry name" value="Poly_export"/>
</dbReference>
<keyword evidence="11" id="KW-0472">Membrane</keyword>
<dbReference type="Pfam" id="PF22461">
    <property type="entry name" value="SLBB_2"/>
    <property type="match status" value="1"/>
</dbReference>
<dbReference type="PANTHER" id="PTHR33619:SF3">
    <property type="entry name" value="POLYSACCHARIDE EXPORT PROTEIN GFCE-RELATED"/>
    <property type="match status" value="1"/>
</dbReference>
<keyword evidence="9" id="KW-0406">Ion transport</keyword>
<sequence>MKLLTRCLFLFTMLFPIWAFADYTLGTGDFVKVTVYGDAELTREIRIAENGILTFPLIGEVKVGGLSTVEAEKKIAEQLQRGGFIASPQVSVVVIQFLSKTVSVLGGVLKPGRYPVTRPSDVKDMIAEAGGITPDGSEIVTVVRGDKRTELDLHDVINQHASKEETTVAGGETIYVGSRDVAVVGQLLRPAKYGIQGGMRKISDFISVAGGPTEFAGETIFYTTSISGTPVTEQINIDELFKAPNSAHNKQVYPGDVLYVPKAPQVYVYGEVQRPGMYKIDKNMTVMQAIAKAGGLTMRGTQRSVKLHRKDEHNEVVKQTPSLTSVLQDEDVLYIEESLL</sequence>
<keyword evidence="6" id="KW-0812">Transmembrane</keyword>
<feature type="domain" description="Soluble ligand binding" evidence="17">
    <location>
        <begin position="266"/>
        <end position="313"/>
    </location>
</feature>
<feature type="chain" id="PRO_5047029966" evidence="15">
    <location>
        <begin position="22"/>
        <end position="340"/>
    </location>
</feature>
<keyword evidence="3" id="KW-0813">Transport</keyword>
<evidence type="ECO:0000256" key="15">
    <source>
        <dbReference type="SAM" id="SignalP"/>
    </source>
</evidence>
<evidence type="ECO:0000313" key="19">
    <source>
        <dbReference type="EMBL" id="MFD0930254.1"/>
    </source>
</evidence>
<keyword evidence="14" id="KW-0449">Lipoprotein</keyword>
<keyword evidence="7 15" id="KW-0732">Signal</keyword>
<dbReference type="InterPro" id="IPR003715">
    <property type="entry name" value="Poly_export_N"/>
</dbReference>
<evidence type="ECO:0000256" key="14">
    <source>
        <dbReference type="ARBA" id="ARBA00023288"/>
    </source>
</evidence>
<evidence type="ECO:0000256" key="2">
    <source>
        <dbReference type="ARBA" id="ARBA00009450"/>
    </source>
</evidence>
<feature type="domain" description="SLBB" evidence="18">
    <location>
        <begin position="100"/>
        <end position="176"/>
    </location>
</feature>
<evidence type="ECO:0000256" key="3">
    <source>
        <dbReference type="ARBA" id="ARBA00022448"/>
    </source>
</evidence>
<evidence type="ECO:0000256" key="4">
    <source>
        <dbReference type="ARBA" id="ARBA00022452"/>
    </source>
</evidence>
<dbReference type="Pfam" id="PF10531">
    <property type="entry name" value="SLBB"/>
    <property type="match status" value="1"/>
</dbReference>
<comment type="caution">
    <text evidence="19">The sequence shown here is derived from an EMBL/GenBank/DDBJ whole genome shotgun (WGS) entry which is preliminary data.</text>
</comment>
<dbReference type="Pfam" id="PF02563">
    <property type="entry name" value="Poly_export"/>
    <property type="match status" value="1"/>
</dbReference>
<evidence type="ECO:0000256" key="11">
    <source>
        <dbReference type="ARBA" id="ARBA00023136"/>
    </source>
</evidence>
<evidence type="ECO:0000256" key="7">
    <source>
        <dbReference type="ARBA" id="ARBA00022729"/>
    </source>
</evidence>
<name>A0ABW3GNR2_9PROT</name>
<accession>A0ABW3GNR2</accession>
<gene>
    <name evidence="19" type="ORF">ACFQ1T_10755</name>
</gene>
<evidence type="ECO:0000256" key="5">
    <source>
        <dbReference type="ARBA" id="ARBA00022597"/>
    </source>
</evidence>
<evidence type="ECO:0000256" key="1">
    <source>
        <dbReference type="ARBA" id="ARBA00004571"/>
    </source>
</evidence>
<keyword evidence="5" id="KW-0762">Sugar transport</keyword>
<protein>
    <submittedName>
        <fullName evidence="19">SLBB domain-containing protein</fullName>
    </submittedName>
</protein>
<comment type="similarity">
    <text evidence="2">Belongs to the BexD/CtrA/VexA family.</text>
</comment>
<dbReference type="EMBL" id="JBHTJW010000002">
    <property type="protein sequence ID" value="MFD0930254.1"/>
    <property type="molecule type" value="Genomic_DNA"/>
</dbReference>
<evidence type="ECO:0000256" key="13">
    <source>
        <dbReference type="ARBA" id="ARBA00023237"/>
    </source>
</evidence>
<evidence type="ECO:0000259" key="17">
    <source>
        <dbReference type="Pfam" id="PF10531"/>
    </source>
</evidence>
<proteinExistence type="inferred from homology"/>
<keyword evidence="10" id="KW-0626">Porin</keyword>
<organism evidence="19 20">
    <name type="scientific">Methylophilus glucosoxydans</name>
    <dbReference type="NCBI Taxonomy" id="752553"/>
    <lineage>
        <taxon>Bacteria</taxon>
        <taxon>Pseudomonadati</taxon>
        <taxon>Pseudomonadota</taxon>
        <taxon>Betaproteobacteria</taxon>
        <taxon>Nitrosomonadales</taxon>
        <taxon>Methylophilaceae</taxon>
        <taxon>Methylophilus</taxon>
    </lineage>
</organism>
<reference evidence="20" key="1">
    <citation type="journal article" date="2019" name="Int. J. Syst. Evol. Microbiol.">
        <title>The Global Catalogue of Microorganisms (GCM) 10K type strain sequencing project: providing services to taxonomists for standard genome sequencing and annotation.</title>
        <authorList>
            <consortium name="The Broad Institute Genomics Platform"/>
            <consortium name="The Broad Institute Genome Sequencing Center for Infectious Disease"/>
            <person name="Wu L."/>
            <person name="Ma J."/>
        </authorList>
    </citation>
    <scope>NUCLEOTIDE SEQUENCE [LARGE SCALE GENOMIC DNA]</scope>
    <source>
        <strain evidence="20">CCUG 59685</strain>
    </source>
</reference>
<dbReference type="InterPro" id="IPR019554">
    <property type="entry name" value="Soluble_ligand-bd"/>
</dbReference>
<dbReference type="RefSeq" id="WP_379076448.1">
    <property type="nucleotide sequence ID" value="NZ_JBHTJW010000002.1"/>
</dbReference>
<evidence type="ECO:0000256" key="10">
    <source>
        <dbReference type="ARBA" id="ARBA00023114"/>
    </source>
</evidence>
<evidence type="ECO:0000256" key="12">
    <source>
        <dbReference type="ARBA" id="ARBA00023139"/>
    </source>
</evidence>
<evidence type="ECO:0000259" key="16">
    <source>
        <dbReference type="Pfam" id="PF02563"/>
    </source>
</evidence>
<keyword evidence="4" id="KW-1134">Transmembrane beta strand</keyword>
<keyword evidence="12" id="KW-0564">Palmitate</keyword>
<evidence type="ECO:0000259" key="18">
    <source>
        <dbReference type="Pfam" id="PF22461"/>
    </source>
</evidence>
<dbReference type="Proteomes" id="UP001597106">
    <property type="component" value="Unassembled WGS sequence"/>
</dbReference>
<feature type="signal peptide" evidence="15">
    <location>
        <begin position="1"/>
        <end position="21"/>
    </location>
</feature>
<evidence type="ECO:0000313" key="20">
    <source>
        <dbReference type="Proteomes" id="UP001597106"/>
    </source>
</evidence>
<evidence type="ECO:0000256" key="6">
    <source>
        <dbReference type="ARBA" id="ARBA00022692"/>
    </source>
</evidence>
<dbReference type="Gene3D" id="3.10.560.10">
    <property type="entry name" value="Outer membrane lipoprotein wza domain like"/>
    <property type="match status" value="3"/>
</dbReference>
<dbReference type="PANTHER" id="PTHR33619">
    <property type="entry name" value="POLYSACCHARIDE EXPORT PROTEIN GFCE-RELATED"/>
    <property type="match status" value="1"/>
</dbReference>
<keyword evidence="20" id="KW-1185">Reference proteome</keyword>